<name>A0A914H741_GLORO</name>
<dbReference type="SMART" id="SM00225">
    <property type="entry name" value="BTB"/>
    <property type="match status" value="1"/>
</dbReference>
<keyword evidence="2" id="KW-1185">Reference proteome</keyword>
<organism evidence="2 3">
    <name type="scientific">Globodera rostochiensis</name>
    <name type="common">Golden nematode worm</name>
    <name type="synonym">Heterodera rostochiensis</name>
    <dbReference type="NCBI Taxonomy" id="31243"/>
    <lineage>
        <taxon>Eukaryota</taxon>
        <taxon>Metazoa</taxon>
        <taxon>Ecdysozoa</taxon>
        <taxon>Nematoda</taxon>
        <taxon>Chromadorea</taxon>
        <taxon>Rhabditida</taxon>
        <taxon>Tylenchina</taxon>
        <taxon>Tylenchomorpha</taxon>
        <taxon>Tylenchoidea</taxon>
        <taxon>Heteroderidae</taxon>
        <taxon>Heteroderinae</taxon>
        <taxon>Globodera</taxon>
    </lineage>
</organism>
<dbReference type="InterPro" id="IPR011333">
    <property type="entry name" value="SKP1/BTB/POZ_sf"/>
</dbReference>
<dbReference type="Gene3D" id="3.30.710.10">
    <property type="entry name" value="Potassium Channel Kv1.1, Chain A"/>
    <property type="match status" value="1"/>
</dbReference>
<proteinExistence type="predicted"/>
<dbReference type="Proteomes" id="UP000887572">
    <property type="component" value="Unplaced"/>
</dbReference>
<dbReference type="WBParaSite" id="Gr19_v10_g14306.t1">
    <property type="protein sequence ID" value="Gr19_v10_g14306.t1"/>
    <property type="gene ID" value="Gr19_v10_g14306"/>
</dbReference>
<evidence type="ECO:0000313" key="2">
    <source>
        <dbReference type="Proteomes" id="UP000887572"/>
    </source>
</evidence>
<dbReference type="PANTHER" id="PTHR22744">
    <property type="entry name" value="HELIX LOOP HELIX PROTEIN 21-RELATED"/>
    <property type="match status" value="1"/>
</dbReference>
<sequence>MSDNPREAEKKLKEIFICDDVLFEVFTFYGPFVLGLKVALVSDRFDFLVDAHFKLKEWSLGWLEVRRATDGTGAEIVKFIGNKVVERRLQIPQEPLPDKVIGFKNIMISYIDQSVIEFLQSIQRLFGSKGSNLLFMTVVNQNRSWEIIWHRIWPLINENICGIYLASCNLDRLRQFSLAVLRDCPKLRRIYSFNLFPVFPADDSAGASSAQALAKWLHTPRADGLPKMLECYYFDSERMEGLKKAFVNSVFSVNFIINIRNLNYVDLVPFELKNNLTGERLVFRHFKKDKWLFVRCPMERDEDKWAKWEKEAALWSRSWILITVNFNDSEIGDGLLDASEGPSEPKKKRNLDKFSQKQKIAVLFGRRFTTNLLDKAGAVKLELKTFDEIFGEGWWDKGEAEDLKTPAPTNFGQNVHHQIDRQNTQIGQIEPNSTDQNPPFTDEFTLLNQSRRLQIKDIASHSTNASEALAQIILWKWEGGAQKIEKNITLNKGKTVEIDCDKASIVIRILKKRGEVIENPSPPLNSPDAELTVHIGDRQVTVSANRLMSVSPVIERMLSVEMKEKQQRTLNLDGHDITMEQFMQFLETVNDHLRHGRTLPNPTNVLCLLGLADYFQIDWLKECCEAHLVNCVEIPLIERFLLIDRYRLNNLKNFFLHCLNADKLKEFLRVNHEQQLLSDASIDKKSWYELIIRFCAKP</sequence>
<dbReference type="InterPro" id="IPR000210">
    <property type="entry name" value="BTB/POZ_dom"/>
</dbReference>
<protein>
    <submittedName>
        <fullName evidence="3">BTB domain-containing protein</fullName>
    </submittedName>
</protein>
<dbReference type="PANTHER" id="PTHR22744:SF14">
    <property type="entry name" value="BTB DOMAIN-CONTAINING PROTEIN-RELATED"/>
    <property type="match status" value="1"/>
</dbReference>
<reference evidence="3" key="1">
    <citation type="submission" date="2022-11" db="UniProtKB">
        <authorList>
            <consortium name="WormBaseParasite"/>
        </authorList>
    </citation>
    <scope>IDENTIFICATION</scope>
</reference>
<accession>A0A914H741</accession>
<evidence type="ECO:0000259" key="1">
    <source>
        <dbReference type="SMART" id="SM00225"/>
    </source>
</evidence>
<evidence type="ECO:0000313" key="3">
    <source>
        <dbReference type="WBParaSite" id="Gr19_v10_g14306.t1"/>
    </source>
</evidence>
<feature type="domain" description="BTB" evidence="1">
    <location>
        <begin position="529"/>
        <end position="632"/>
    </location>
</feature>
<dbReference type="SUPFAM" id="SSF54695">
    <property type="entry name" value="POZ domain"/>
    <property type="match status" value="1"/>
</dbReference>
<dbReference type="Pfam" id="PF00651">
    <property type="entry name" value="BTB"/>
    <property type="match status" value="1"/>
</dbReference>
<dbReference type="CDD" id="cd18186">
    <property type="entry name" value="BTB_POZ_ZBTB_KLHL-like"/>
    <property type="match status" value="1"/>
</dbReference>
<dbReference type="AlphaFoldDB" id="A0A914H741"/>